<reference evidence="1 2" key="1">
    <citation type="submission" date="2024-02" db="EMBL/GenBank/DDBJ databases">
        <title>High-quality chromosome-scale genome assembly of Pensacola bahiagrass (Paspalum notatum Flugge var. saurae).</title>
        <authorList>
            <person name="Vega J.M."/>
            <person name="Podio M."/>
            <person name="Orjuela J."/>
            <person name="Siena L.A."/>
            <person name="Pessino S.C."/>
            <person name="Combes M.C."/>
            <person name="Mariac C."/>
            <person name="Albertini E."/>
            <person name="Pupilli F."/>
            <person name="Ortiz J.P.A."/>
            <person name="Leblanc O."/>
        </authorList>
    </citation>
    <scope>NUCLEOTIDE SEQUENCE [LARGE SCALE GENOMIC DNA]</scope>
    <source>
        <strain evidence="1">R1</strain>
        <tissue evidence="1">Leaf</tissue>
    </source>
</reference>
<keyword evidence="2" id="KW-1185">Reference proteome</keyword>
<evidence type="ECO:0000313" key="2">
    <source>
        <dbReference type="Proteomes" id="UP001341281"/>
    </source>
</evidence>
<dbReference type="AlphaFoldDB" id="A0AAQ3SNL1"/>
<dbReference type="Proteomes" id="UP001341281">
    <property type="component" value="Chromosome 02"/>
</dbReference>
<gene>
    <name evidence="1" type="ORF">U9M48_008206</name>
</gene>
<dbReference type="EMBL" id="CP144746">
    <property type="protein sequence ID" value="WVZ57871.1"/>
    <property type="molecule type" value="Genomic_DNA"/>
</dbReference>
<feature type="non-terminal residue" evidence="1">
    <location>
        <position position="190"/>
    </location>
</feature>
<evidence type="ECO:0000313" key="1">
    <source>
        <dbReference type="EMBL" id="WVZ57871.1"/>
    </source>
</evidence>
<protein>
    <submittedName>
        <fullName evidence="1">Uncharacterized protein</fullName>
    </submittedName>
</protein>
<name>A0AAQ3SNL1_PASNO</name>
<sequence length="190" mass="22008">MAVLVGFRSYRECCVGSRGEEQGSDGVHGAVGWWLECEREEAARNEMVLIFVLPVDLTFCIYKGKRCYECKKCHRLVLQSQQRPASTGPTITYPFYMVVEMLDIFITSKSGWIKSWIDTSVKGLCETLSTDHWLWFGKSLLDMVQNLCLLSKWLFKLTNEEGVWKIFLKIKYLRPKRLGKFSESLRILTS</sequence>
<organism evidence="1 2">
    <name type="scientific">Paspalum notatum var. saurae</name>
    <dbReference type="NCBI Taxonomy" id="547442"/>
    <lineage>
        <taxon>Eukaryota</taxon>
        <taxon>Viridiplantae</taxon>
        <taxon>Streptophyta</taxon>
        <taxon>Embryophyta</taxon>
        <taxon>Tracheophyta</taxon>
        <taxon>Spermatophyta</taxon>
        <taxon>Magnoliopsida</taxon>
        <taxon>Liliopsida</taxon>
        <taxon>Poales</taxon>
        <taxon>Poaceae</taxon>
        <taxon>PACMAD clade</taxon>
        <taxon>Panicoideae</taxon>
        <taxon>Andropogonodae</taxon>
        <taxon>Paspaleae</taxon>
        <taxon>Paspalinae</taxon>
        <taxon>Paspalum</taxon>
    </lineage>
</organism>
<proteinExistence type="predicted"/>
<accession>A0AAQ3SNL1</accession>